<organism evidence="12 13">
    <name type="scientific">Orrella marina</name>
    <dbReference type="NCBI Taxonomy" id="2163011"/>
    <lineage>
        <taxon>Bacteria</taxon>
        <taxon>Pseudomonadati</taxon>
        <taxon>Pseudomonadota</taxon>
        <taxon>Betaproteobacteria</taxon>
        <taxon>Burkholderiales</taxon>
        <taxon>Alcaligenaceae</taxon>
        <taxon>Orrella</taxon>
    </lineage>
</organism>
<dbReference type="GO" id="GO:0005524">
    <property type="term" value="F:ATP binding"/>
    <property type="evidence" value="ECO:0007669"/>
    <property type="project" value="UniProtKB-KW"/>
</dbReference>
<dbReference type="SUPFAM" id="SSF50331">
    <property type="entry name" value="MOP-like"/>
    <property type="match status" value="1"/>
</dbReference>
<dbReference type="PANTHER" id="PTHR43514">
    <property type="entry name" value="ABC TRANSPORTER I FAMILY MEMBER 10"/>
    <property type="match status" value="1"/>
</dbReference>
<dbReference type="InterPro" id="IPR005116">
    <property type="entry name" value="Transp-assoc_OB_typ1"/>
</dbReference>
<keyword evidence="5" id="KW-0547">Nucleotide-binding</keyword>
<dbReference type="InterPro" id="IPR011868">
    <property type="entry name" value="ModC_ABC_ATP-bd"/>
</dbReference>
<evidence type="ECO:0000256" key="5">
    <source>
        <dbReference type="ARBA" id="ARBA00022741"/>
    </source>
</evidence>
<dbReference type="InterPro" id="IPR017871">
    <property type="entry name" value="ABC_transporter-like_CS"/>
</dbReference>
<sequence length="360" mass="39662">MKQNLALKLQLDRKDFRLQVDLSLPATGVTVLFGPSGSGKTTVLRCVAGLERGRGRVLIGDEAWQDSDRGAWLPTWARDLGYVFQEASLFEHMDVQANLRFGLQRTKTASGQQALDAAVEMLGIGHLLKRKPQSLSGGERQRVAIARALATQPRILLLDEPLASLDVVRRQELLPWLERMHLALQIPVLYVTHSMEELTRLADHVVLMEGGQVRIEGPVSQVLSDPQFAAAVGGEAGTVLTGIIKSHDDAFHLTCVDLHGSEIWVRKRDARIGTVVRLHIHANDVSLATSEPRDTSIQNILRGVVDVIDDDSHPASCLVRIRHADQCLIARVTRKAVASLKLEAQVSVWVQIKSVALSER</sequence>
<accession>A0A2R4XPH6</accession>
<dbReference type="GO" id="GO:0016887">
    <property type="term" value="F:ATP hydrolysis activity"/>
    <property type="evidence" value="ECO:0007669"/>
    <property type="project" value="InterPro"/>
</dbReference>
<dbReference type="SUPFAM" id="SSF52540">
    <property type="entry name" value="P-loop containing nucleoside triphosphate hydrolases"/>
    <property type="match status" value="1"/>
</dbReference>
<evidence type="ECO:0000256" key="6">
    <source>
        <dbReference type="ARBA" id="ARBA00022840"/>
    </source>
</evidence>
<dbReference type="NCBIfam" id="TIGR02142">
    <property type="entry name" value="modC_ABC"/>
    <property type="match status" value="1"/>
</dbReference>
<dbReference type="KEGG" id="boz:DBV39_02440"/>
<keyword evidence="1" id="KW-0813">Transport</keyword>
<keyword evidence="7" id="KW-1278">Translocase</keyword>
<dbReference type="GO" id="GO:0016020">
    <property type="term" value="C:membrane"/>
    <property type="evidence" value="ECO:0007669"/>
    <property type="project" value="InterPro"/>
</dbReference>
<evidence type="ECO:0000313" key="12">
    <source>
        <dbReference type="EMBL" id="AWB35579.1"/>
    </source>
</evidence>
<name>A0A2R4XPH6_9BURK</name>
<evidence type="ECO:0000259" key="10">
    <source>
        <dbReference type="PROSITE" id="PS50893"/>
    </source>
</evidence>
<keyword evidence="13" id="KW-1185">Reference proteome</keyword>
<evidence type="ECO:0000256" key="9">
    <source>
        <dbReference type="PROSITE-ProRule" id="PRU01213"/>
    </source>
</evidence>
<dbReference type="PROSITE" id="PS50893">
    <property type="entry name" value="ABC_TRANSPORTER_2"/>
    <property type="match status" value="1"/>
</dbReference>
<evidence type="ECO:0000313" key="13">
    <source>
        <dbReference type="Proteomes" id="UP000244571"/>
    </source>
</evidence>
<dbReference type="InterPro" id="IPR004606">
    <property type="entry name" value="Mop_domain"/>
</dbReference>
<dbReference type="Proteomes" id="UP000244571">
    <property type="component" value="Chromosome"/>
</dbReference>
<evidence type="ECO:0000256" key="1">
    <source>
        <dbReference type="ARBA" id="ARBA00022448"/>
    </source>
</evidence>
<evidence type="ECO:0000259" key="11">
    <source>
        <dbReference type="PROSITE" id="PS51866"/>
    </source>
</evidence>
<dbReference type="PROSITE" id="PS00211">
    <property type="entry name" value="ABC_TRANSPORTER_1"/>
    <property type="match status" value="1"/>
</dbReference>
<evidence type="ECO:0000256" key="2">
    <source>
        <dbReference type="ARBA" id="ARBA00022475"/>
    </source>
</evidence>
<dbReference type="GO" id="GO:0015098">
    <property type="term" value="F:molybdate ion transmembrane transporter activity"/>
    <property type="evidence" value="ECO:0007669"/>
    <property type="project" value="InterPro"/>
</dbReference>
<dbReference type="InterPro" id="IPR008995">
    <property type="entry name" value="Mo/tungstate-bd_C_term_dom"/>
</dbReference>
<keyword evidence="6 12" id="KW-0067">ATP-binding</keyword>
<dbReference type="OrthoDB" id="5298774at2"/>
<keyword evidence="2" id="KW-1003">Cell membrane</keyword>
<evidence type="ECO:0000256" key="7">
    <source>
        <dbReference type="ARBA" id="ARBA00022967"/>
    </source>
</evidence>
<evidence type="ECO:0000256" key="4">
    <source>
        <dbReference type="ARBA" id="ARBA00022519"/>
    </source>
</evidence>
<keyword evidence="4" id="KW-0997">Cell inner membrane</keyword>
<dbReference type="InterPro" id="IPR003439">
    <property type="entry name" value="ABC_transporter-like_ATP-bd"/>
</dbReference>
<dbReference type="PANTHER" id="PTHR43514:SF10">
    <property type="entry name" value="MOLYBDENUM IMPORT ATP-BINDING PROTEIN MODC 2"/>
    <property type="match status" value="1"/>
</dbReference>
<evidence type="ECO:0000256" key="3">
    <source>
        <dbReference type="ARBA" id="ARBA00022505"/>
    </source>
</evidence>
<protein>
    <submittedName>
        <fullName evidence="12">Molybdenum ABC transporter ATP-binding protein</fullName>
    </submittedName>
</protein>
<dbReference type="Pfam" id="PF00005">
    <property type="entry name" value="ABC_tran"/>
    <property type="match status" value="1"/>
</dbReference>
<dbReference type="Gene3D" id="3.40.50.300">
    <property type="entry name" value="P-loop containing nucleotide triphosphate hydrolases"/>
    <property type="match status" value="1"/>
</dbReference>
<proteinExistence type="predicted"/>
<feature type="domain" description="ABC transporter" evidence="10">
    <location>
        <begin position="1"/>
        <end position="235"/>
    </location>
</feature>
<dbReference type="InterPro" id="IPR003593">
    <property type="entry name" value="AAA+_ATPase"/>
</dbReference>
<feature type="domain" description="Mop" evidence="11">
    <location>
        <begin position="294"/>
        <end position="360"/>
    </location>
</feature>
<dbReference type="SMART" id="SM00382">
    <property type="entry name" value="AAA"/>
    <property type="match status" value="1"/>
</dbReference>
<reference evidence="12 13" key="1">
    <citation type="submission" date="2018-04" db="EMBL/GenBank/DDBJ databases">
        <title>Bordetella sp. HZ20 isolated from seawater.</title>
        <authorList>
            <person name="Sun C."/>
        </authorList>
    </citation>
    <scope>NUCLEOTIDE SEQUENCE [LARGE SCALE GENOMIC DNA]</scope>
    <source>
        <strain evidence="12 13">HZ20</strain>
    </source>
</reference>
<dbReference type="PROSITE" id="PS51866">
    <property type="entry name" value="MOP"/>
    <property type="match status" value="1"/>
</dbReference>
<dbReference type="EMBL" id="CP028901">
    <property type="protein sequence ID" value="AWB35579.1"/>
    <property type="molecule type" value="Genomic_DNA"/>
</dbReference>
<gene>
    <name evidence="12" type="primary">modC</name>
    <name evidence="12" type="ORF">DBV39_02440</name>
</gene>
<dbReference type="GO" id="GO:0140359">
    <property type="term" value="F:ABC-type transporter activity"/>
    <property type="evidence" value="ECO:0007669"/>
    <property type="project" value="InterPro"/>
</dbReference>
<dbReference type="InterPro" id="IPR050334">
    <property type="entry name" value="Molybdenum_import_ModC"/>
</dbReference>
<keyword evidence="3 9" id="KW-0500">Molybdenum</keyword>
<dbReference type="Gene3D" id="2.40.50.100">
    <property type="match status" value="1"/>
</dbReference>
<dbReference type="InterPro" id="IPR027417">
    <property type="entry name" value="P-loop_NTPase"/>
</dbReference>
<dbReference type="AlphaFoldDB" id="A0A2R4XPH6"/>
<keyword evidence="8" id="KW-0472">Membrane</keyword>
<dbReference type="Pfam" id="PF03459">
    <property type="entry name" value="TOBE"/>
    <property type="match status" value="1"/>
</dbReference>
<evidence type="ECO:0000256" key="8">
    <source>
        <dbReference type="ARBA" id="ARBA00023136"/>
    </source>
</evidence>